<protein>
    <submittedName>
        <fullName evidence="2">Uncharacterized protein</fullName>
    </submittedName>
</protein>
<evidence type="ECO:0000313" key="3">
    <source>
        <dbReference type="Proteomes" id="UP000006320"/>
    </source>
</evidence>
<evidence type="ECO:0000256" key="1">
    <source>
        <dbReference type="SAM" id="Phobius"/>
    </source>
</evidence>
<name>A0AAV3V5S8_9ALTE</name>
<dbReference type="EMBL" id="BAEM01000053">
    <property type="protein sequence ID" value="GAC11988.1"/>
    <property type="molecule type" value="Genomic_DNA"/>
</dbReference>
<dbReference type="Proteomes" id="UP000006320">
    <property type="component" value="Unassembled WGS sequence"/>
</dbReference>
<keyword evidence="1" id="KW-0812">Transmembrane</keyword>
<reference evidence="2 3" key="1">
    <citation type="journal article" date="2017" name="Antonie Van Leeuwenhoek">
        <title>Rhizobium rhizosphaerae sp. nov., a novel species isolated from rice rhizosphere.</title>
        <authorList>
            <person name="Zhao J.J."/>
            <person name="Zhang J."/>
            <person name="Zhang R.J."/>
            <person name="Zhang C.W."/>
            <person name="Yin H.Q."/>
            <person name="Zhang X.X."/>
        </authorList>
    </citation>
    <scope>NUCLEOTIDE SEQUENCE [LARGE SCALE GENOMIC DNA]</scope>
    <source>
        <strain evidence="2 3">S18K6</strain>
    </source>
</reference>
<dbReference type="AlphaFoldDB" id="A0AAV3V5S8"/>
<organism evidence="2 3">
    <name type="scientific">Paraglaciecola chathamensis S18K6</name>
    <dbReference type="NCBI Taxonomy" id="1127672"/>
    <lineage>
        <taxon>Bacteria</taxon>
        <taxon>Pseudomonadati</taxon>
        <taxon>Pseudomonadota</taxon>
        <taxon>Gammaproteobacteria</taxon>
        <taxon>Alteromonadales</taxon>
        <taxon>Alteromonadaceae</taxon>
        <taxon>Paraglaciecola</taxon>
    </lineage>
</organism>
<evidence type="ECO:0000313" key="2">
    <source>
        <dbReference type="EMBL" id="GAC11988.1"/>
    </source>
</evidence>
<keyword evidence="1" id="KW-0472">Membrane</keyword>
<comment type="caution">
    <text evidence="2">The sequence shown here is derived from an EMBL/GenBank/DDBJ whole genome shotgun (WGS) entry which is preliminary data.</text>
</comment>
<sequence>MATVIYLGTLDPTSALYLSYHPLVVYLFYSPFVIGLFHIVLHCYFWVRLPNKSINTRCAR</sequence>
<proteinExistence type="predicted"/>
<accession>A0AAV3V5S8</accession>
<keyword evidence="1" id="KW-1133">Transmembrane helix</keyword>
<feature type="transmembrane region" description="Helical" evidence="1">
    <location>
        <begin position="26"/>
        <end position="47"/>
    </location>
</feature>
<gene>
    <name evidence="2" type="ORF">GCHA_4062</name>
</gene>